<dbReference type="Proteomes" id="UP001138997">
    <property type="component" value="Unassembled WGS sequence"/>
</dbReference>
<sequence length="184" mass="20207">MVDQRALLTGDGVYTPDWEMPSEGESGRPVPLSLKLAESSQAVLVVHSFSLYSTGLRFSLHLQLKEGRQDPFILAELSENWSELEESCIAAGEGLRWGLEVGATLIIDARDAEGGYTGPVGEDGQPMLPVLTPGGGWGDESQAVREFWLWGVSAERLAIFCEWPRFGIFFQKAAVPLPDRKNEL</sequence>
<dbReference type="EMBL" id="JAJOMB010000010">
    <property type="protein sequence ID" value="MCD5313152.1"/>
    <property type="molecule type" value="Genomic_DNA"/>
</dbReference>
<evidence type="ECO:0000313" key="2">
    <source>
        <dbReference type="Proteomes" id="UP001138997"/>
    </source>
</evidence>
<protein>
    <submittedName>
        <fullName evidence="1">Uncharacterized protein</fullName>
    </submittedName>
</protein>
<name>A0A9X1SUN1_9ACTN</name>
<gene>
    <name evidence="1" type="ORF">LR394_19785</name>
</gene>
<proteinExistence type="predicted"/>
<evidence type="ECO:0000313" key="1">
    <source>
        <dbReference type="EMBL" id="MCD5313152.1"/>
    </source>
</evidence>
<organism evidence="1 2">
    <name type="scientific">Kineosporia babensis</name>
    <dbReference type="NCBI Taxonomy" id="499548"/>
    <lineage>
        <taxon>Bacteria</taxon>
        <taxon>Bacillati</taxon>
        <taxon>Actinomycetota</taxon>
        <taxon>Actinomycetes</taxon>
        <taxon>Kineosporiales</taxon>
        <taxon>Kineosporiaceae</taxon>
        <taxon>Kineosporia</taxon>
    </lineage>
</organism>
<comment type="caution">
    <text evidence="1">The sequence shown here is derived from an EMBL/GenBank/DDBJ whole genome shotgun (WGS) entry which is preliminary data.</text>
</comment>
<dbReference type="RefSeq" id="WP_231444075.1">
    <property type="nucleotide sequence ID" value="NZ_JAJOMB010000010.1"/>
</dbReference>
<dbReference type="AlphaFoldDB" id="A0A9X1SUN1"/>
<keyword evidence="2" id="KW-1185">Reference proteome</keyword>
<reference evidence="1" key="1">
    <citation type="submission" date="2021-11" db="EMBL/GenBank/DDBJ databases">
        <title>Streptomyces corallinus and Kineosporia corallina sp. nov., two new coral-derived marine actinobacteria.</title>
        <authorList>
            <person name="Buangrab K."/>
            <person name="Sutthacheep M."/>
            <person name="Yeemin T."/>
            <person name="Harunari E."/>
            <person name="Igarashi Y."/>
            <person name="Sripreechasak P."/>
            <person name="Kanchanasin P."/>
            <person name="Tanasupawat S."/>
            <person name="Phongsopitanun W."/>
        </authorList>
    </citation>
    <scope>NUCLEOTIDE SEQUENCE</scope>
    <source>
        <strain evidence="1">JCM 31032</strain>
    </source>
</reference>
<accession>A0A9X1SUN1</accession>